<reference evidence="5" key="1">
    <citation type="submission" date="2017-06" db="EMBL/GenBank/DDBJ databases">
        <title>Herbaspirillum phytohormonus sp. nov., isolated from the root nodule of Robinia pseudoacacia in lead-zinc mine.</title>
        <authorList>
            <person name="Fan M."/>
            <person name="Lin Y."/>
        </authorList>
    </citation>
    <scope>NUCLEOTIDE SEQUENCE [LARGE SCALE GENOMIC DNA]</scope>
    <source>
        <strain evidence="5">SC-089</strain>
    </source>
</reference>
<dbReference type="InterPro" id="IPR048051">
    <property type="entry name" value="BapA-like_prefix-like"/>
</dbReference>
<feature type="domain" description="Biofilm-associated protein BapA-like prefix-like" evidence="3">
    <location>
        <begin position="4"/>
        <end position="103"/>
    </location>
</feature>
<dbReference type="InterPro" id="IPR026395">
    <property type="entry name" value="CshA_fibril"/>
</dbReference>
<evidence type="ECO:0000313" key="4">
    <source>
        <dbReference type="EMBL" id="OWT53398.1"/>
    </source>
</evidence>
<feature type="domain" description="RapA2 cadherin-like" evidence="2">
    <location>
        <begin position="241"/>
        <end position="327"/>
    </location>
</feature>
<evidence type="ECO:0000259" key="3">
    <source>
        <dbReference type="Pfam" id="PF22783"/>
    </source>
</evidence>
<feature type="compositionally biased region" description="Basic and acidic residues" evidence="1">
    <location>
        <begin position="146"/>
        <end position="155"/>
    </location>
</feature>
<dbReference type="AlphaFoldDB" id="A0A225LVT6"/>
<feature type="domain" description="RapA2 cadherin-like" evidence="2">
    <location>
        <begin position="136"/>
        <end position="214"/>
    </location>
</feature>
<dbReference type="Gene3D" id="2.60.40.1200">
    <property type="match status" value="2"/>
</dbReference>
<dbReference type="Pfam" id="PF17803">
    <property type="entry name" value="Cadherin_4"/>
    <property type="match status" value="2"/>
</dbReference>
<dbReference type="NCBIfam" id="TIGR04225">
    <property type="entry name" value="CshA_fibril_rpt"/>
    <property type="match status" value="1"/>
</dbReference>
<evidence type="ECO:0000256" key="1">
    <source>
        <dbReference type="SAM" id="MobiDB-lite"/>
    </source>
</evidence>
<accession>A0A225LVT6</accession>
<dbReference type="RefSeq" id="WP_088606108.1">
    <property type="nucleotide sequence ID" value="NZ_NJIH01000022.1"/>
</dbReference>
<dbReference type="InterPro" id="IPR040853">
    <property type="entry name" value="RapA2_cadherin-like"/>
</dbReference>
<sequence>MLANILSKVGGGTESVDTSDFKISTPSIVQLKIAPEDVRTFERDGANLKMILLKGQVVVVEGFFAKDAEGHRSDLVLEDNAGVLWWGQYPSEWEGFHFTEIEEDSAAVPPWMWAGLGLLGLGGVALAAGGGGGGGGGNHPPAAGHDSVHGSEDSRISGNVLLNDNDPDGDPLRVTQFSVDVNGDGKPDVFNAGDTAKIQGVGELTVNPDGSYTFTPEPNWNGKVPPVDYTVTDGNGGTDHATLDITVDPVQDPPVATDDLVVTDEDTPVTGNVLANDHDPDGDPLTVTEFRVDTDGDGTPETFKPGETAEITGVGELTINSDGSYTFTPEPGWNGDVPTVSYTITDGQGGTDAANLNITANPVDDPVHLTNLTDDAGGANGSDIVVYESSLAGGSDAGGTGTTASGSFTVDAQDGIHDLSIIVDGTDYALVTDNVFSAQTIITGNGSTLDITGYDAATGELSYTYTLNGAQTHGAAGVDDIYEQFGVTLTDMDGDTTSDTLGVRIVDDVPEAKDDGATIAEDSRRRWTD</sequence>
<gene>
    <name evidence="4" type="ORF">CEY11_24715</name>
</gene>
<proteinExistence type="predicted"/>
<dbReference type="Pfam" id="PF22783">
    <property type="entry name" value="BapA_N"/>
    <property type="match status" value="1"/>
</dbReference>
<dbReference type="NCBIfam" id="NF012211">
    <property type="entry name" value="tand_rpt_95"/>
    <property type="match status" value="2"/>
</dbReference>
<dbReference type="EMBL" id="NJIH01000022">
    <property type="protein sequence ID" value="OWT53398.1"/>
    <property type="molecule type" value="Genomic_DNA"/>
</dbReference>
<comment type="caution">
    <text evidence="4">The sequence shown here is derived from an EMBL/GenBank/DDBJ whole genome shotgun (WGS) entry which is preliminary data.</text>
</comment>
<feature type="region of interest" description="Disordered" evidence="1">
    <location>
        <begin position="132"/>
        <end position="170"/>
    </location>
</feature>
<organism evidence="4 5">
    <name type="scientific">Candidimonas nitroreducens</name>
    <dbReference type="NCBI Taxonomy" id="683354"/>
    <lineage>
        <taxon>Bacteria</taxon>
        <taxon>Pseudomonadati</taxon>
        <taxon>Pseudomonadota</taxon>
        <taxon>Betaproteobacteria</taxon>
        <taxon>Burkholderiales</taxon>
        <taxon>Alcaligenaceae</taxon>
        <taxon>Candidimonas</taxon>
    </lineage>
</organism>
<evidence type="ECO:0000313" key="5">
    <source>
        <dbReference type="Proteomes" id="UP000214603"/>
    </source>
</evidence>
<evidence type="ECO:0000259" key="2">
    <source>
        <dbReference type="Pfam" id="PF17803"/>
    </source>
</evidence>
<dbReference type="Proteomes" id="UP000214603">
    <property type="component" value="Unassembled WGS sequence"/>
</dbReference>
<protein>
    <submittedName>
        <fullName evidence="4">Uncharacterized protein</fullName>
    </submittedName>
</protein>
<dbReference type="OrthoDB" id="8622300at2"/>
<name>A0A225LVT6_9BURK</name>
<dbReference type="NCBIfam" id="NF033677">
    <property type="entry name" value="biofilm_BapA_N"/>
    <property type="match status" value="1"/>
</dbReference>
<keyword evidence="5" id="KW-1185">Reference proteome</keyword>